<keyword evidence="1" id="KW-1133">Transmembrane helix</keyword>
<dbReference type="Proteomes" id="UP001213664">
    <property type="component" value="Chromosome"/>
</dbReference>
<organism evidence="2 3">
    <name type="scientific">Candidatus Brevundimonas colombiensis</name>
    <dbReference type="NCBI Taxonomy" id="3121376"/>
    <lineage>
        <taxon>Bacteria</taxon>
        <taxon>Pseudomonadati</taxon>
        <taxon>Pseudomonadota</taxon>
        <taxon>Alphaproteobacteria</taxon>
        <taxon>Caulobacterales</taxon>
        <taxon>Caulobacteraceae</taxon>
        <taxon>Brevundimonas</taxon>
    </lineage>
</organism>
<evidence type="ECO:0000313" key="2">
    <source>
        <dbReference type="EMBL" id="WEK39396.1"/>
    </source>
</evidence>
<keyword evidence="1" id="KW-0812">Transmembrane</keyword>
<dbReference type="EMBL" id="CP119326">
    <property type="protein sequence ID" value="WEK39396.1"/>
    <property type="molecule type" value="Genomic_DNA"/>
</dbReference>
<proteinExistence type="predicted"/>
<evidence type="ECO:0000256" key="1">
    <source>
        <dbReference type="SAM" id="Phobius"/>
    </source>
</evidence>
<sequence>MIGELLYHLHRHVRLVLIAGGLMVVIGAALLGYEAVRHRNDQPSRPAPSSPV</sequence>
<name>A0AAJ6BLA8_9CAUL</name>
<keyword evidence="1" id="KW-0472">Membrane</keyword>
<accession>A0AAJ6BLA8</accession>
<dbReference type="AlphaFoldDB" id="A0AAJ6BLA8"/>
<feature type="transmembrane region" description="Helical" evidence="1">
    <location>
        <begin position="15"/>
        <end position="36"/>
    </location>
</feature>
<evidence type="ECO:0000313" key="3">
    <source>
        <dbReference type="Proteomes" id="UP001213664"/>
    </source>
</evidence>
<reference evidence="2" key="1">
    <citation type="submission" date="2023-03" db="EMBL/GenBank/DDBJ databases">
        <title>Andean soil-derived lignocellulolytic bacterial consortium as a source of novel taxa and putative plastic-active enzymes.</title>
        <authorList>
            <person name="Diaz-Garcia L."/>
            <person name="Chuvochina M."/>
            <person name="Feuerriegel G."/>
            <person name="Bunk B."/>
            <person name="Sproer C."/>
            <person name="Streit W.R."/>
            <person name="Rodriguez L.M."/>
            <person name="Overmann J."/>
            <person name="Jimenez D.J."/>
        </authorList>
    </citation>
    <scope>NUCLEOTIDE SEQUENCE</scope>
    <source>
        <strain evidence="2">MAG 833</strain>
    </source>
</reference>
<gene>
    <name evidence="2" type="ORF">P0Y50_12725</name>
</gene>
<protein>
    <submittedName>
        <fullName evidence="2">Uncharacterized protein</fullName>
    </submittedName>
</protein>